<dbReference type="OrthoDB" id="6349744at2759"/>
<dbReference type="EMBL" id="KQ434783">
    <property type="protein sequence ID" value="KZC04975.1"/>
    <property type="molecule type" value="Genomic_DNA"/>
</dbReference>
<dbReference type="AlphaFoldDB" id="A0A154NZ70"/>
<protein>
    <submittedName>
        <fullName evidence="2">Uncharacterized protein</fullName>
    </submittedName>
</protein>
<dbReference type="Proteomes" id="UP000076502">
    <property type="component" value="Unassembled WGS sequence"/>
</dbReference>
<evidence type="ECO:0000256" key="1">
    <source>
        <dbReference type="SAM" id="Coils"/>
    </source>
</evidence>
<accession>A0A154NZ70</accession>
<keyword evidence="1" id="KW-0175">Coiled coil</keyword>
<sequence>EDEMKIQELMSKVTSMKECLQSEKQTLEHKDHDLSKHSDLIAELEAEKNKFLEENHALELQRNKLKACKRNLHDQELLDQGRLVQ</sequence>
<keyword evidence="3" id="KW-1185">Reference proteome</keyword>
<gene>
    <name evidence="2" type="ORF">WN55_09774</name>
</gene>
<organism evidence="2 3">
    <name type="scientific">Dufourea novaeangliae</name>
    <name type="common">Sweat bee</name>
    <dbReference type="NCBI Taxonomy" id="178035"/>
    <lineage>
        <taxon>Eukaryota</taxon>
        <taxon>Metazoa</taxon>
        <taxon>Ecdysozoa</taxon>
        <taxon>Arthropoda</taxon>
        <taxon>Hexapoda</taxon>
        <taxon>Insecta</taxon>
        <taxon>Pterygota</taxon>
        <taxon>Neoptera</taxon>
        <taxon>Endopterygota</taxon>
        <taxon>Hymenoptera</taxon>
        <taxon>Apocrita</taxon>
        <taxon>Aculeata</taxon>
        <taxon>Apoidea</taxon>
        <taxon>Anthophila</taxon>
        <taxon>Halictidae</taxon>
        <taxon>Rophitinae</taxon>
        <taxon>Dufourea</taxon>
    </lineage>
</organism>
<reference evidence="2 3" key="1">
    <citation type="submission" date="2015-07" db="EMBL/GenBank/DDBJ databases">
        <title>The genome of Dufourea novaeangliae.</title>
        <authorList>
            <person name="Pan H."/>
            <person name="Kapheim K."/>
        </authorList>
    </citation>
    <scope>NUCLEOTIDE SEQUENCE [LARGE SCALE GENOMIC DNA]</scope>
    <source>
        <strain evidence="2">0120121106</strain>
        <tissue evidence="2">Whole body</tissue>
    </source>
</reference>
<name>A0A154NZ70_DUFNO</name>
<evidence type="ECO:0000313" key="2">
    <source>
        <dbReference type="EMBL" id="KZC04975.1"/>
    </source>
</evidence>
<proteinExistence type="predicted"/>
<evidence type="ECO:0000313" key="3">
    <source>
        <dbReference type="Proteomes" id="UP000076502"/>
    </source>
</evidence>
<feature type="coiled-coil region" evidence="1">
    <location>
        <begin position="27"/>
        <end position="61"/>
    </location>
</feature>
<feature type="non-terminal residue" evidence="2">
    <location>
        <position position="1"/>
    </location>
</feature>